<gene>
    <name evidence="5" type="primary">pyrH</name>
    <name evidence="7" type="ORF">JJQ90_25215</name>
</gene>
<comment type="catalytic activity">
    <reaction evidence="5">
        <text>UMP + ATP = UDP + ADP</text>
        <dbReference type="Rhea" id="RHEA:24400"/>
        <dbReference type="ChEBI" id="CHEBI:30616"/>
        <dbReference type="ChEBI" id="CHEBI:57865"/>
        <dbReference type="ChEBI" id="CHEBI:58223"/>
        <dbReference type="ChEBI" id="CHEBI:456216"/>
        <dbReference type="EC" id="2.7.4.22"/>
    </reaction>
</comment>
<comment type="similarity">
    <text evidence="5">Belongs to the UMP kinase family.</text>
</comment>
<reference evidence="7 8" key="1">
    <citation type="submission" date="2021-01" db="EMBL/GenBank/DDBJ databases">
        <title>Roseomonas sp. nov, a bacterium isolated from an oil production mixture in Yumen Oilfield.</title>
        <authorList>
            <person name="Wu D."/>
        </authorList>
    </citation>
    <scope>NUCLEOTIDE SEQUENCE [LARGE SCALE GENOMIC DNA]</scope>
    <source>
        <strain evidence="7 8">ROY-5-3</strain>
    </source>
</reference>
<dbReference type="InterPro" id="IPR011817">
    <property type="entry name" value="Uridylate_kinase"/>
</dbReference>
<evidence type="ECO:0000313" key="8">
    <source>
        <dbReference type="Proteomes" id="UP000689967"/>
    </source>
</evidence>
<dbReference type="EMBL" id="JAERQM010000011">
    <property type="protein sequence ID" value="MBU8547044.1"/>
    <property type="molecule type" value="Genomic_DNA"/>
</dbReference>
<comment type="caution">
    <text evidence="5">Lacks conserved residue(s) required for the propagation of feature annotation.</text>
</comment>
<evidence type="ECO:0000256" key="3">
    <source>
        <dbReference type="ARBA" id="ARBA00022777"/>
    </source>
</evidence>
<comment type="subunit">
    <text evidence="5">Homohexamer.</text>
</comment>
<comment type="pathway">
    <text evidence="5">Pyrimidine metabolism; CTP biosynthesis via de novo pathway; UDP from UMP (UMPK route): step 1/1.</text>
</comment>
<dbReference type="GO" id="GO:0033862">
    <property type="term" value="F:UMP kinase activity"/>
    <property type="evidence" value="ECO:0007669"/>
    <property type="project" value="UniProtKB-EC"/>
</dbReference>
<keyword evidence="4 5" id="KW-0067">ATP-binding</keyword>
<feature type="binding site" evidence="5">
    <location>
        <position position="55"/>
    </location>
    <ligand>
        <name>UMP</name>
        <dbReference type="ChEBI" id="CHEBI:57865"/>
    </ligand>
</feature>
<feature type="binding site" evidence="5">
    <location>
        <position position="164"/>
    </location>
    <ligand>
        <name>ATP</name>
        <dbReference type="ChEBI" id="CHEBI:30616"/>
    </ligand>
</feature>
<proteinExistence type="inferred from homology"/>
<dbReference type="HAMAP" id="MF_01220_B">
    <property type="entry name" value="PyrH_B"/>
    <property type="match status" value="1"/>
</dbReference>
<dbReference type="EC" id="2.7.4.22" evidence="5"/>
<name>A0ABS6HEB7_9PROT</name>
<feature type="binding site" evidence="5">
    <location>
        <position position="60"/>
    </location>
    <ligand>
        <name>ATP</name>
        <dbReference type="ChEBI" id="CHEBI:30616"/>
    </ligand>
</feature>
<dbReference type="Pfam" id="PF00696">
    <property type="entry name" value="AA_kinase"/>
    <property type="match status" value="1"/>
</dbReference>
<feature type="binding site" evidence="5">
    <location>
        <position position="75"/>
    </location>
    <ligand>
        <name>UMP</name>
        <dbReference type="ChEBI" id="CHEBI:57865"/>
    </ligand>
</feature>
<feature type="binding site" evidence="5">
    <location>
        <position position="56"/>
    </location>
    <ligand>
        <name>ATP</name>
        <dbReference type="ChEBI" id="CHEBI:30616"/>
    </ligand>
</feature>
<keyword evidence="2 5" id="KW-0547">Nucleotide-binding</keyword>
<dbReference type="PIRSF" id="PIRSF005650">
    <property type="entry name" value="Uridylate_kin"/>
    <property type="match status" value="1"/>
</dbReference>
<feature type="binding site" evidence="5">
    <location>
        <position position="172"/>
    </location>
    <ligand>
        <name>ATP</name>
        <dbReference type="ChEBI" id="CHEBI:30616"/>
    </ligand>
</feature>
<dbReference type="PANTHER" id="PTHR42833">
    <property type="entry name" value="URIDYLATE KINASE"/>
    <property type="match status" value="1"/>
</dbReference>
<organism evidence="7 8">
    <name type="scientific">Falsiroseomonas oleicola</name>
    <dbReference type="NCBI Taxonomy" id="2801474"/>
    <lineage>
        <taxon>Bacteria</taxon>
        <taxon>Pseudomonadati</taxon>
        <taxon>Pseudomonadota</taxon>
        <taxon>Alphaproteobacteria</taxon>
        <taxon>Acetobacterales</taxon>
        <taxon>Roseomonadaceae</taxon>
        <taxon>Falsiroseomonas</taxon>
    </lineage>
</organism>
<dbReference type="PANTHER" id="PTHR42833:SF4">
    <property type="entry name" value="URIDYLATE KINASE PUMPKIN, CHLOROPLASTIC"/>
    <property type="match status" value="1"/>
</dbReference>
<evidence type="ECO:0000256" key="5">
    <source>
        <dbReference type="HAMAP-Rule" id="MF_01220"/>
    </source>
</evidence>
<feature type="binding site" evidence="5">
    <location>
        <position position="169"/>
    </location>
    <ligand>
        <name>ATP</name>
        <dbReference type="ChEBI" id="CHEBI:30616"/>
    </ligand>
</feature>
<dbReference type="Proteomes" id="UP000689967">
    <property type="component" value="Unassembled WGS sequence"/>
</dbReference>
<dbReference type="InterPro" id="IPR001048">
    <property type="entry name" value="Asp/Glu/Uridylate_kinase"/>
</dbReference>
<comment type="subcellular location">
    <subcellularLocation>
        <location evidence="5">Cytoplasm</location>
    </subcellularLocation>
</comment>
<evidence type="ECO:0000256" key="4">
    <source>
        <dbReference type="ARBA" id="ARBA00022840"/>
    </source>
</evidence>
<dbReference type="NCBIfam" id="TIGR02075">
    <property type="entry name" value="pyrH_bact"/>
    <property type="match status" value="1"/>
</dbReference>
<keyword evidence="5" id="KW-0665">Pyrimidine biosynthesis</keyword>
<feature type="domain" description="Aspartate/glutamate/uridylate kinase" evidence="6">
    <location>
        <begin position="8"/>
        <end position="217"/>
    </location>
</feature>
<feature type="binding site" evidence="5">
    <location>
        <position position="163"/>
    </location>
    <ligand>
        <name>ATP</name>
        <dbReference type="ChEBI" id="CHEBI:30616"/>
    </ligand>
</feature>
<protein>
    <recommendedName>
        <fullName evidence="5">Uridylate kinase</fullName>
        <shortName evidence="5">UK</shortName>
        <ecNumber evidence="5">2.7.4.22</ecNumber>
    </recommendedName>
    <alternativeName>
        <fullName evidence="5">Uridine monophosphate kinase</fullName>
        <shortName evidence="5">UMP kinase</shortName>
        <shortName evidence="5">UMPK</shortName>
    </alternativeName>
</protein>
<feature type="binding site" evidence="5">
    <location>
        <begin position="13"/>
        <end position="16"/>
    </location>
    <ligand>
        <name>ATP</name>
        <dbReference type="ChEBI" id="CHEBI:30616"/>
    </ligand>
</feature>
<dbReference type="InterPro" id="IPR015963">
    <property type="entry name" value="Uridylate_kinase_bac"/>
</dbReference>
<comment type="caution">
    <text evidence="7">The sequence shown here is derived from an EMBL/GenBank/DDBJ whole genome shotgun (WGS) entry which is preliminary data.</text>
</comment>
<keyword evidence="8" id="KW-1185">Reference proteome</keyword>
<evidence type="ECO:0000313" key="7">
    <source>
        <dbReference type="EMBL" id="MBU8547044.1"/>
    </source>
</evidence>
<dbReference type="RefSeq" id="WP_216879069.1">
    <property type="nucleotide sequence ID" value="NZ_JAERQM010000011.1"/>
</dbReference>
<comment type="activity regulation">
    <text evidence="5">Inhibited by UTP.</text>
</comment>
<evidence type="ECO:0000259" key="6">
    <source>
        <dbReference type="Pfam" id="PF00696"/>
    </source>
</evidence>
<keyword evidence="5" id="KW-0963">Cytoplasm</keyword>
<dbReference type="CDD" id="cd04254">
    <property type="entry name" value="AAK_UMPK-PyrH-Ec"/>
    <property type="match status" value="1"/>
</dbReference>
<keyword evidence="1 5" id="KW-0808">Transferase</keyword>
<keyword evidence="3 5" id="KW-0418">Kinase</keyword>
<feature type="binding site" evidence="5">
    <location>
        <begin position="136"/>
        <end position="143"/>
    </location>
    <ligand>
        <name>UMP</name>
        <dbReference type="ChEBI" id="CHEBI:57865"/>
    </ligand>
</feature>
<evidence type="ECO:0000256" key="1">
    <source>
        <dbReference type="ARBA" id="ARBA00022679"/>
    </source>
</evidence>
<evidence type="ECO:0000256" key="2">
    <source>
        <dbReference type="ARBA" id="ARBA00022741"/>
    </source>
</evidence>
<sequence>MSRPPLYKRVLLKLSGEALMGDRDYGLDIAVLKNIAADIRDVTALGVEVCMVIGGGNIFRGVAGASAGMERSQADAMGMLATVMNALAMQNWLEKLGVPTRVQSAIPMASLCEPFIRRRAMRHMEKGRVVIFAAGTGNPFFTTDTAAALRANEMGCEALLKGTQVDGVYSADPRKNPNAERYTTITYLDVLSRDLAVMDAAAISLARENKLPIVVFNIHEPGAFTAVMQGEGKFTTVIDP</sequence>
<comment type="function">
    <text evidence="5">Catalyzes the reversible phosphorylation of UMP to UDP.</text>
</comment>
<accession>A0ABS6HEB7</accession>